<dbReference type="PANTHER" id="PTHR30290">
    <property type="entry name" value="PERIPLASMIC BINDING COMPONENT OF ABC TRANSPORTER"/>
    <property type="match status" value="1"/>
</dbReference>
<dbReference type="GO" id="GO:1904680">
    <property type="term" value="F:peptide transmembrane transporter activity"/>
    <property type="evidence" value="ECO:0007669"/>
    <property type="project" value="TreeGrafter"/>
</dbReference>
<gene>
    <name evidence="6" type="ORF">F1654_08200</name>
</gene>
<proteinExistence type="inferred from homology"/>
<keyword evidence="3" id="KW-0813">Transport</keyword>
<dbReference type="Proteomes" id="UP000325122">
    <property type="component" value="Unassembled WGS sequence"/>
</dbReference>
<organism evidence="6 7">
    <name type="scientific">Alkalicaulis satelles</name>
    <dbReference type="NCBI Taxonomy" id="2609175"/>
    <lineage>
        <taxon>Bacteria</taxon>
        <taxon>Pseudomonadati</taxon>
        <taxon>Pseudomonadota</taxon>
        <taxon>Alphaproteobacteria</taxon>
        <taxon>Maricaulales</taxon>
        <taxon>Maricaulaceae</taxon>
        <taxon>Alkalicaulis</taxon>
    </lineage>
</organism>
<evidence type="ECO:0000256" key="1">
    <source>
        <dbReference type="ARBA" id="ARBA00004418"/>
    </source>
</evidence>
<evidence type="ECO:0000313" key="6">
    <source>
        <dbReference type="EMBL" id="KAA5803770.1"/>
    </source>
</evidence>
<keyword evidence="4" id="KW-0732">Signal</keyword>
<dbReference type="Gene3D" id="3.40.190.10">
    <property type="entry name" value="Periplasmic binding protein-like II"/>
    <property type="match status" value="1"/>
</dbReference>
<comment type="caution">
    <text evidence="6">The sequence shown here is derived from an EMBL/GenBank/DDBJ whole genome shotgun (WGS) entry which is preliminary data.</text>
</comment>
<evidence type="ECO:0000259" key="5">
    <source>
        <dbReference type="Pfam" id="PF00496"/>
    </source>
</evidence>
<sequence length="518" mass="56879">MTGRAGWSRRGVMASSLALAGAAACGPRGGEEADLLRVAIDGEPDSLDPIKGQFASAALMYKQLHAPLTEYSPSGGLAPGLAESWRSADARSWTFKLTPGLMWSDGAPITSDDVVWTARRAVDPRTGFADLGDFFAVIGAREALLGQIPPDQIAVSAPDDTTVVFELDRPVSLFPVLMREFYPLPRHAVEARPDDWTRARHWVGAGPYVLAEQGALTWRLEKNPNFAGAAGVRIKSIRVDVIDDAAARARRFRAGDYDLADRPPGDQIGLLRERVGAQLRSFPAPILTYIKVNCASPRLRDARVRRALSLAIDRDHINTHFFHGEARPAALVIPDPEAPSPAPDPDQARDLLAQAGHGPDNRLRVTLRATAGDRDRVALAIIDDWRRAGVDAELLSTYPLDLYAAVDGGDYDLALARYDRGLKTDPDFMLQPFAREGFADNTNWEGGRRPEFDRLMGAARGELDRAARAALHREAEAELLADMPNIPLLHERAWWLVGPRVRARDDIPPHLWRDLRLG</sequence>
<dbReference type="CDD" id="cd08504">
    <property type="entry name" value="PBP2_OppA"/>
    <property type="match status" value="1"/>
</dbReference>
<dbReference type="AlphaFoldDB" id="A0A5M6ZHK2"/>
<dbReference type="InterPro" id="IPR000914">
    <property type="entry name" value="SBP_5_dom"/>
</dbReference>
<feature type="domain" description="Solute-binding protein family 5" evidence="5">
    <location>
        <begin position="77"/>
        <end position="436"/>
    </location>
</feature>
<dbReference type="Pfam" id="PF00496">
    <property type="entry name" value="SBP_bac_5"/>
    <property type="match status" value="1"/>
</dbReference>
<accession>A0A5M6ZHK2</accession>
<dbReference type="PANTHER" id="PTHR30290:SF10">
    <property type="entry name" value="PERIPLASMIC OLIGOPEPTIDE-BINDING PROTEIN-RELATED"/>
    <property type="match status" value="1"/>
</dbReference>
<evidence type="ECO:0000313" key="7">
    <source>
        <dbReference type="Proteomes" id="UP000325122"/>
    </source>
</evidence>
<dbReference type="Gene3D" id="3.10.105.10">
    <property type="entry name" value="Dipeptide-binding Protein, Domain 3"/>
    <property type="match status" value="1"/>
</dbReference>
<dbReference type="GO" id="GO:0015833">
    <property type="term" value="P:peptide transport"/>
    <property type="evidence" value="ECO:0007669"/>
    <property type="project" value="TreeGrafter"/>
</dbReference>
<evidence type="ECO:0000256" key="4">
    <source>
        <dbReference type="ARBA" id="ARBA00022729"/>
    </source>
</evidence>
<dbReference type="GO" id="GO:0030288">
    <property type="term" value="C:outer membrane-bounded periplasmic space"/>
    <property type="evidence" value="ECO:0007669"/>
    <property type="project" value="UniProtKB-ARBA"/>
</dbReference>
<comment type="similarity">
    <text evidence="2">Belongs to the bacterial solute-binding protein 5 family.</text>
</comment>
<dbReference type="InterPro" id="IPR030678">
    <property type="entry name" value="Peptide/Ni-bd"/>
</dbReference>
<dbReference type="SUPFAM" id="SSF53850">
    <property type="entry name" value="Periplasmic binding protein-like II"/>
    <property type="match status" value="1"/>
</dbReference>
<dbReference type="PROSITE" id="PS51257">
    <property type="entry name" value="PROKAR_LIPOPROTEIN"/>
    <property type="match status" value="1"/>
</dbReference>
<name>A0A5M6ZHK2_9PROT</name>
<dbReference type="EMBL" id="VWOJ01000002">
    <property type="protein sequence ID" value="KAA5803770.1"/>
    <property type="molecule type" value="Genomic_DNA"/>
</dbReference>
<dbReference type="GO" id="GO:0043190">
    <property type="term" value="C:ATP-binding cassette (ABC) transporter complex"/>
    <property type="evidence" value="ECO:0007669"/>
    <property type="project" value="InterPro"/>
</dbReference>
<dbReference type="Gene3D" id="3.90.76.10">
    <property type="entry name" value="Dipeptide-binding Protein, Domain 1"/>
    <property type="match status" value="1"/>
</dbReference>
<reference evidence="6 7" key="1">
    <citation type="submission" date="2019-09" db="EMBL/GenBank/DDBJ databases">
        <authorList>
            <person name="Kevbrin V."/>
            <person name="Grouzdev D.S."/>
        </authorList>
    </citation>
    <scope>NUCLEOTIDE SEQUENCE [LARGE SCALE GENOMIC DNA]</scope>
    <source>
        <strain evidence="6 7">G-192</strain>
    </source>
</reference>
<evidence type="ECO:0000256" key="3">
    <source>
        <dbReference type="ARBA" id="ARBA00022448"/>
    </source>
</evidence>
<comment type="subcellular location">
    <subcellularLocation>
        <location evidence="1">Periplasm</location>
    </subcellularLocation>
</comment>
<evidence type="ECO:0000256" key="2">
    <source>
        <dbReference type="ARBA" id="ARBA00005695"/>
    </source>
</evidence>
<dbReference type="PIRSF" id="PIRSF002741">
    <property type="entry name" value="MppA"/>
    <property type="match status" value="1"/>
</dbReference>
<dbReference type="RefSeq" id="WP_150023038.1">
    <property type="nucleotide sequence ID" value="NZ_VWOJ01000002.1"/>
</dbReference>
<protein>
    <submittedName>
        <fullName evidence="6">Peptide ABC transporter substrate-binding protein</fullName>
    </submittedName>
</protein>
<keyword evidence="7" id="KW-1185">Reference proteome</keyword>
<dbReference type="InterPro" id="IPR039424">
    <property type="entry name" value="SBP_5"/>
</dbReference>